<sequence length="350" mass="38078">MKLMNPNIQLQISWASLWKILAMAALIGIAFLSIDILVAVLLAIIISSSLDPFVTFLEKRRIPRLLGTLMIYILSLIGLTLFIYIVLPLFLVELNNFVNSNISASATVASPGGVNASIFETFTATINQFIANLSTGTTSLIAVLSQVLGGLVTVVVIVVISFYLTIGRDGVERFLSTILPLQYRTPVLSVYERVREKISHWFVGQLFLSLIIGVLTYIGLLILGVKYAFIIAITAAILELIPYVGPIFSGTLAVLVAVATSGTLAIYTLILFIVIQQLEQHLLVPSVNRYTTDLNPVIIIIALLVGAKVFGILGIILAVPVAVAVQEIVRYWANLKLSNQVDAKQESLNL</sequence>
<feature type="transmembrane region" description="Helical" evidence="8">
    <location>
        <begin position="140"/>
        <end position="166"/>
    </location>
</feature>
<reference evidence="10" key="1">
    <citation type="submission" date="2017-09" db="EMBL/GenBank/DDBJ databases">
        <title>Depth-based differentiation of microbial function through sediment-hosted aquifers and enrichment of novel symbionts in the deep terrestrial subsurface.</title>
        <authorList>
            <person name="Probst A.J."/>
            <person name="Ladd B."/>
            <person name="Jarett J.K."/>
            <person name="Geller-Mcgrath D.E."/>
            <person name="Sieber C.M.K."/>
            <person name="Emerson J.B."/>
            <person name="Anantharaman K."/>
            <person name="Thomas B.C."/>
            <person name="Malmstrom R."/>
            <person name="Stieglmeier M."/>
            <person name="Klingl A."/>
            <person name="Woyke T."/>
            <person name="Ryan C.M."/>
            <person name="Banfield J.F."/>
        </authorList>
    </citation>
    <scope>NUCLEOTIDE SEQUENCE [LARGE SCALE GENOMIC DNA]</scope>
</reference>
<evidence type="ECO:0000256" key="3">
    <source>
        <dbReference type="ARBA" id="ARBA00022448"/>
    </source>
</evidence>
<evidence type="ECO:0000256" key="8">
    <source>
        <dbReference type="SAM" id="Phobius"/>
    </source>
</evidence>
<dbReference type="GO" id="GO:0055085">
    <property type="term" value="P:transmembrane transport"/>
    <property type="evidence" value="ECO:0007669"/>
    <property type="project" value="TreeGrafter"/>
</dbReference>
<feature type="transmembrane region" description="Helical" evidence="8">
    <location>
        <begin position="298"/>
        <end position="325"/>
    </location>
</feature>
<evidence type="ECO:0000313" key="9">
    <source>
        <dbReference type="EMBL" id="PIR87962.1"/>
    </source>
</evidence>
<keyword evidence="4" id="KW-1003">Cell membrane</keyword>
<dbReference type="AlphaFoldDB" id="A0A2H0UNG6"/>
<evidence type="ECO:0000256" key="1">
    <source>
        <dbReference type="ARBA" id="ARBA00004651"/>
    </source>
</evidence>
<comment type="similarity">
    <text evidence="2">Belongs to the autoinducer-2 exporter (AI-2E) (TC 2.A.86) family.</text>
</comment>
<gene>
    <name evidence="9" type="ORF">COU10_01835</name>
</gene>
<keyword evidence="5 8" id="KW-0812">Transmembrane</keyword>
<organism evidence="9 10">
    <name type="scientific">Candidatus Harrisonbacteria bacterium CG10_big_fil_rev_8_21_14_0_10_45_28</name>
    <dbReference type="NCBI Taxonomy" id="1974586"/>
    <lineage>
        <taxon>Bacteria</taxon>
        <taxon>Candidatus Harrisoniibacteriota</taxon>
    </lineage>
</organism>
<evidence type="ECO:0000256" key="7">
    <source>
        <dbReference type="ARBA" id="ARBA00023136"/>
    </source>
</evidence>
<feature type="transmembrane region" description="Helical" evidence="8">
    <location>
        <begin position="12"/>
        <end position="31"/>
    </location>
</feature>
<dbReference type="Pfam" id="PF01594">
    <property type="entry name" value="AI-2E_transport"/>
    <property type="match status" value="1"/>
</dbReference>
<evidence type="ECO:0000313" key="10">
    <source>
        <dbReference type="Proteomes" id="UP000230903"/>
    </source>
</evidence>
<keyword evidence="6 8" id="KW-1133">Transmembrane helix</keyword>
<evidence type="ECO:0008006" key="11">
    <source>
        <dbReference type="Google" id="ProtNLM"/>
    </source>
</evidence>
<proteinExistence type="inferred from homology"/>
<comment type="caution">
    <text evidence="9">The sequence shown here is derived from an EMBL/GenBank/DDBJ whole genome shotgun (WGS) entry which is preliminary data.</text>
</comment>
<evidence type="ECO:0000256" key="5">
    <source>
        <dbReference type="ARBA" id="ARBA00022692"/>
    </source>
</evidence>
<feature type="transmembrane region" description="Helical" evidence="8">
    <location>
        <begin position="201"/>
        <end position="221"/>
    </location>
</feature>
<accession>A0A2H0UNG6</accession>
<evidence type="ECO:0000256" key="4">
    <source>
        <dbReference type="ARBA" id="ARBA00022475"/>
    </source>
</evidence>
<keyword evidence="3" id="KW-0813">Transport</keyword>
<dbReference type="GO" id="GO:0005886">
    <property type="term" value="C:plasma membrane"/>
    <property type="evidence" value="ECO:0007669"/>
    <property type="project" value="UniProtKB-SubCell"/>
</dbReference>
<dbReference type="PANTHER" id="PTHR21716:SF53">
    <property type="entry name" value="PERMEASE PERM-RELATED"/>
    <property type="match status" value="1"/>
</dbReference>
<dbReference type="InterPro" id="IPR002549">
    <property type="entry name" value="AI-2E-like"/>
</dbReference>
<evidence type="ECO:0000256" key="6">
    <source>
        <dbReference type="ARBA" id="ARBA00022989"/>
    </source>
</evidence>
<protein>
    <recommendedName>
        <fullName evidence="11">AI-2E family transporter</fullName>
    </recommendedName>
</protein>
<dbReference type="EMBL" id="PFBC01000029">
    <property type="protein sequence ID" value="PIR87962.1"/>
    <property type="molecule type" value="Genomic_DNA"/>
</dbReference>
<feature type="transmembrane region" description="Helical" evidence="8">
    <location>
        <begin position="252"/>
        <end position="278"/>
    </location>
</feature>
<feature type="transmembrane region" description="Helical" evidence="8">
    <location>
        <begin position="69"/>
        <end position="91"/>
    </location>
</feature>
<feature type="transmembrane region" description="Helical" evidence="8">
    <location>
        <begin position="37"/>
        <end position="57"/>
    </location>
</feature>
<dbReference type="PANTHER" id="PTHR21716">
    <property type="entry name" value="TRANSMEMBRANE PROTEIN"/>
    <property type="match status" value="1"/>
</dbReference>
<comment type="subcellular location">
    <subcellularLocation>
        <location evidence="1">Cell membrane</location>
        <topology evidence="1">Multi-pass membrane protein</topology>
    </subcellularLocation>
</comment>
<evidence type="ECO:0000256" key="2">
    <source>
        <dbReference type="ARBA" id="ARBA00009773"/>
    </source>
</evidence>
<dbReference type="Proteomes" id="UP000230903">
    <property type="component" value="Unassembled WGS sequence"/>
</dbReference>
<keyword evidence="7 8" id="KW-0472">Membrane</keyword>
<feature type="transmembrane region" description="Helical" evidence="8">
    <location>
        <begin position="227"/>
        <end position="245"/>
    </location>
</feature>
<name>A0A2H0UNG6_9BACT</name>